<protein>
    <recommendedName>
        <fullName evidence="7">ResB-like domain-containing protein</fullName>
    </recommendedName>
</protein>
<keyword evidence="5 6" id="KW-0472">Membrane</keyword>
<evidence type="ECO:0000256" key="3">
    <source>
        <dbReference type="ARBA" id="ARBA00022748"/>
    </source>
</evidence>
<reference evidence="8" key="1">
    <citation type="submission" date="2014-05" db="EMBL/GenBank/DDBJ databases">
        <title>Key roles for freshwater Actinobacteria revealed by deep metagenomic sequencing.</title>
        <authorList>
            <person name="Ghai R."/>
            <person name="Mizuno C.M."/>
            <person name="Picazo A."/>
            <person name="Camacho A."/>
            <person name="Rodriguez-Valera F."/>
        </authorList>
    </citation>
    <scope>NUCLEOTIDE SEQUENCE</scope>
</reference>
<comment type="subcellular location">
    <subcellularLocation>
        <location evidence="1">Membrane</location>
        <topology evidence="1">Multi-pass membrane protein</topology>
    </subcellularLocation>
</comment>
<evidence type="ECO:0000256" key="4">
    <source>
        <dbReference type="ARBA" id="ARBA00022989"/>
    </source>
</evidence>
<dbReference type="GO" id="GO:0017004">
    <property type="term" value="P:cytochrome complex assembly"/>
    <property type="evidence" value="ECO:0007669"/>
    <property type="project" value="UniProtKB-KW"/>
</dbReference>
<dbReference type="Pfam" id="PF05140">
    <property type="entry name" value="ResB"/>
    <property type="match status" value="1"/>
</dbReference>
<sequence>MKETVPEIGAVGLLRFMWRQLTSMRTALVLLMMLGVAAIPGSFIPQRTQNPMAVSDVFANSPTKALWYERFSLFDVYASPWFSAIYILLFISLIGCVLPRAFEHYKASRAMPPVTPKNLSRMEFHAQWKGNGDELEIARQWFKKNRFRVRELDGSLSAEKGFTRETGNLLFHLALVLILIGVSFGSLFGMRGDAIVNVGERFINTPTSYDSLSFGKLFNEKSLPPFSIEVDKFVGKYDPVTNAPEDYTMWVTVKNNPEQSPEKKIVKVNSPLTFGNTRVYLQANGYSPIVTVRDPLGNVGYQGPVPFLPQDSNLSSIGAIKVPDTNPQLGFVGSFFPTIGRADEGGGISVFPEALDPRLFLAAWTGDLGLDNGRPQSIYRIDTDDMKQIGLKSLKPGETYEFAEGSITFETYIPWVNLQIVQDPGKSYALVGSILAILGLLASLFTRRRRIWVSINKKNVEVAGLAKNAAPGLELEILQLARALGRAE</sequence>
<evidence type="ECO:0000259" key="7">
    <source>
        <dbReference type="Pfam" id="PF05140"/>
    </source>
</evidence>
<proteinExistence type="predicted"/>
<keyword evidence="2 6" id="KW-0812">Transmembrane</keyword>
<evidence type="ECO:0000313" key="8">
    <source>
        <dbReference type="EMBL" id="KGA20654.1"/>
    </source>
</evidence>
<dbReference type="InterPro" id="IPR023494">
    <property type="entry name" value="Cyt_c_bgen_Ccs1/CcsB/ResB"/>
</dbReference>
<evidence type="ECO:0000256" key="5">
    <source>
        <dbReference type="ARBA" id="ARBA00023136"/>
    </source>
</evidence>
<name>A0A094QEI5_9ZZZZ</name>
<feature type="transmembrane region" description="Helical" evidence="6">
    <location>
        <begin position="169"/>
        <end position="190"/>
    </location>
</feature>
<dbReference type="AlphaFoldDB" id="A0A094QEI5"/>
<organism evidence="8">
    <name type="scientific">freshwater metagenome</name>
    <dbReference type="NCBI Taxonomy" id="449393"/>
    <lineage>
        <taxon>unclassified sequences</taxon>
        <taxon>metagenomes</taxon>
        <taxon>ecological metagenomes</taxon>
    </lineage>
</organism>
<dbReference type="GO" id="GO:0016020">
    <property type="term" value="C:membrane"/>
    <property type="evidence" value="ECO:0007669"/>
    <property type="project" value="UniProtKB-SubCell"/>
</dbReference>
<dbReference type="InterPro" id="IPR007816">
    <property type="entry name" value="ResB-like_domain"/>
</dbReference>
<dbReference type="PANTHER" id="PTHR31566:SF0">
    <property type="entry name" value="CYTOCHROME C BIOGENESIS PROTEIN CCS1, CHLOROPLASTIC"/>
    <property type="match status" value="1"/>
</dbReference>
<comment type="caution">
    <text evidence="8">The sequence shown here is derived from an EMBL/GenBank/DDBJ whole genome shotgun (WGS) entry which is preliminary data.</text>
</comment>
<feature type="transmembrane region" description="Helical" evidence="6">
    <location>
        <begin position="26"/>
        <end position="44"/>
    </location>
</feature>
<accession>A0A094QEI5</accession>
<keyword evidence="4 6" id="KW-1133">Transmembrane helix</keyword>
<dbReference type="PANTHER" id="PTHR31566">
    <property type="entry name" value="CYTOCHROME C BIOGENESIS PROTEIN CCS1, CHLOROPLASTIC"/>
    <property type="match status" value="1"/>
</dbReference>
<gene>
    <name evidence="8" type="ORF">GM50_1410</name>
</gene>
<feature type="transmembrane region" description="Helical" evidence="6">
    <location>
        <begin position="81"/>
        <end position="102"/>
    </location>
</feature>
<evidence type="ECO:0000256" key="6">
    <source>
        <dbReference type="SAM" id="Phobius"/>
    </source>
</evidence>
<feature type="transmembrane region" description="Helical" evidence="6">
    <location>
        <begin position="427"/>
        <end position="445"/>
    </location>
</feature>
<evidence type="ECO:0000256" key="1">
    <source>
        <dbReference type="ARBA" id="ARBA00004141"/>
    </source>
</evidence>
<keyword evidence="3" id="KW-0201">Cytochrome c-type biogenesis</keyword>
<dbReference type="EMBL" id="JNSK01000002">
    <property type="protein sequence ID" value="KGA20654.1"/>
    <property type="molecule type" value="Genomic_DNA"/>
</dbReference>
<evidence type="ECO:0000256" key="2">
    <source>
        <dbReference type="ARBA" id="ARBA00022692"/>
    </source>
</evidence>
<feature type="domain" description="ResB-like" evidence="7">
    <location>
        <begin position="24"/>
        <end position="476"/>
    </location>
</feature>